<keyword evidence="5" id="KW-0520">NAD</keyword>
<evidence type="ECO:0000256" key="2">
    <source>
        <dbReference type="ARBA" id="ARBA00022643"/>
    </source>
</evidence>
<comment type="similarity">
    <text evidence="5">Belongs to the nitroreductase family. HadB/RutE subfamily.</text>
</comment>
<evidence type="ECO:0000256" key="5">
    <source>
        <dbReference type="HAMAP-Rule" id="MF_01204"/>
    </source>
</evidence>
<keyword evidence="3 5" id="KW-0521">NADP</keyword>
<evidence type="ECO:0000313" key="8">
    <source>
        <dbReference type="Proteomes" id="UP000271227"/>
    </source>
</evidence>
<dbReference type="PANTHER" id="PTHR43543:SF1">
    <property type="entry name" value="MALONIC SEMIALDEHYDE REDUCTASE RUTE-RELATED"/>
    <property type="match status" value="1"/>
</dbReference>
<dbReference type="OrthoDB" id="9784375at2"/>
<gene>
    <name evidence="7" type="ORF">BXY39_3206</name>
</gene>
<evidence type="ECO:0000256" key="3">
    <source>
        <dbReference type="ARBA" id="ARBA00022857"/>
    </source>
</evidence>
<sequence length="196" mass="21390">MGQALDDASLDQLFRTARSINVWTDRAVGEDKIRALYDLMKMGPTSANCSPARLIFIMSDEAKNRLKPHLMAGNVAKVMGAPATAIIGYDRDFASRLGELFPHDPDAPNWFADPAVAEDTAFRNGTLQGAYLMLAARSLGLDCGPMSGFDRDGVDREFFAGTNIRSNFLCALGHGSDERIFPRSPRLDFDDAATVL</sequence>
<dbReference type="PANTHER" id="PTHR43543">
    <property type="entry name" value="MALONIC SEMIALDEHYDE REDUCTASE RUTE-RELATED"/>
    <property type="match status" value="1"/>
</dbReference>
<evidence type="ECO:0000256" key="4">
    <source>
        <dbReference type="ARBA" id="ARBA00023002"/>
    </source>
</evidence>
<accession>A0A3M0BZ19</accession>
<dbReference type="EMBL" id="REFR01000014">
    <property type="protein sequence ID" value="RMB02854.1"/>
    <property type="molecule type" value="Genomic_DNA"/>
</dbReference>
<name>A0A3M0BZ19_9PROT</name>
<keyword evidence="8" id="KW-1185">Reference proteome</keyword>
<dbReference type="Pfam" id="PF00881">
    <property type="entry name" value="Nitroreductase"/>
    <property type="match status" value="1"/>
</dbReference>
<evidence type="ECO:0000256" key="1">
    <source>
        <dbReference type="ARBA" id="ARBA00022630"/>
    </source>
</evidence>
<dbReference type="NCBIfam" id="NF003768">
    <property type="entry name" value="PRK05365.1"/>
    <property type="match status" value="1"/>
</dbReference>
<dbReference type="SUPFAM" id="SSF55469">
    <property type="entry name" value="FMN-dependent nitroreductase-like"/>
    <property type="match status" value="1"/>
</dbReference>
<dbReference type="FunCoup" id="A0A3M0BZ19">
    <property type="interactions" value="44"/>
</dbReference>
<comment type="caution">
    <text evidence="7">The sequence shown here is derived from an EMBL/GenBank/DDBJ whole genome shotgun (WGS) entry which is preliminary data.</text>
</comment>
<protein>
    <recommendedName>
        <fullName evidence="5">Putative NADH dehydrogenase/NAD(P)H nitroreductase BXY39_3206</fullName>
        <ecNumber evidence="5">1.-.-.-</ecNumber>
    </recommendedName>
</protein>
<dbReference type="RefSeq" id="WP_121939846.1">
    <property type="nucleotide sequence ID" value="NZ_REFR01000014.1"/>
</dbReference>
<keyword evidence="1 5" id="KW-0285">Flavoprotein</keyword>
<evidence type="ECO:0000259" key="6">
    <source>
        <dbReference type="Pfam" id="PF00881"/>
    </source>
</evidence>
<dbReference type="Gene3D" id="3.40.109.10">
    <property type="entry name" value="NADH Oxidase"/>
    <property type="match status" value="1"/>
</dbReference>
<proteinExistence type="inferred from homology"/>
<dbReference type="EC" id="1.-.-.-" evidence="5"/>
<comment type="cofactor">
    <cofactor evidence="5">
        <name>FMN</name>
        <dbReference type="ChEBI" id="CHEBI:58210"/>
    </cofactor>
</comment>
<dbReference type="Proteomes" id="UP000271227">
    <property type="component" value="Unassembled WGS sequence"/>
</dbReference>
<keyword evidence="4 5" id="KW-0560">Oxidoreductase</keyword>
<reference evidence="7 8" key="1">
    <citation type="submission" date="2018-10" db="EMBL/GenBank/DDBJ databases">
        <title>Genomic Encyclopedia of Archaeal and Bacterial Type Strains, Phase II (KMG-II): from individual species to whole genera.</title>
        <authorList>
            <person name="Goeker M."/>
        </authorList>
    </citation>
    <scope>NUCLEOTIDE SEQUENCE [LARGE SCALE GENOMIC DNA]</scope>
    <source>
        <strain evidence="7 8">DSM 25217</strain>
    </source>
</reference>
<dbReference type="InterPro" id="IPR023936">
    <property type="entry name" value="RutE-like"/>
</dbReference>
<dbReference type="AlphaFoldDB" id="A0A3M0BZ19"/>
<dbReference type="InParanoid" id="A0A3M0BZ19"/>
<dbReference type="InterPro" id="IPR029479">
    <property type="entry name" value="Nitroreductase"/>
</dbReference>
<feature type="domain" description="Nitroreductase" evidence="6">
    <location>
        <begin position="18"/>
        <end position="158"/>
    </location>
</feature>
<evidence type="ECO:0000313" key="7">
    <source>
        <dbReference type="EMBL" id="RMB02854.1"/>
    </source>
</evidence>
<organism evidence="7 8">
    <name type="scientific">Eilatimonas milleporae</name>
    <dbReference type="NCBI Taxonomy" id="911205"/>
    <lineage>
        <taxon>Bacteria</taxon>
        <taxon>Pseudomonadati</taxon>
        <taxon>Pseudomonadota</taxon>
        <taxon>Alphaproteobacteria</taxon>
        <taxon>Kordiimonadales</taxon>
        <taxon>Kordiimonadaceae</taxon>
        <taxon>Eilatimonas</taxon>
    </lineage>
</organism>
<dbReference type="InterPro" id="IPR050461">
    <property type="entry name" value="Nitroreductase_HadB/RutE"/>
</dbReference>
<dbReference type="InterPro" id="IPR000415">
    <property type="entry name" value="Nitroreductase-like"/>
</dbReference>
<dbReference type="GO" id="GO:0016491">
    <property type="term" value="F:oxidoreductase activity"/>
    <property type="evidence" value="ECO:0007669"/>
    <property type="project" value="UniProtKB-UniRule"/>
</dbReference>
<keyword evidence="2 5" id="KW-0288">FMN</keyword>
<dbReference type="HAMAP" id="MF_01204">
    <property type="entry name" value="Oxidoreductase_RutE_HadB"/>
    <property type="match status" value="1"/>
</dbReference>
<dbReference type="CDD" id="cd02148">
    <property type="entry name" value="RutE-like"/>
    <property type="match status" value="1"/>
</dbReference>